<name>A0A2T1DU69_9CYAN</name>
<comment type="caution">
    <text evidence="1">The sequence shown here is derived from an EMBL/GenBank/DDBJ whole genome shotgun (WGS) entry which is preliminary data.</text>
</comment>
<dbReference type="AlphaFoldDB" id="A0A2T1DU69"/>
<dbReference type="RefSeq" id="WP_106260517.1">
    <property type="nucleotide sequence ID" value="NZ_CAWNSW010000054.1"/>
</dbReference>
<dbReference type="Proteomes" id="UP000239576">
    <property type="component" value="Unassembled WGS sequence"/>
</dbReference>
<organism evidence="1 2">
    <name type="scientific">Stenomitos frigidus ULC18</name>
    <dbReference type="NCBI Taxonomy" id="2107698"/>
    <lineage>
        <taxon>Bacteria</taxon>
        <taxon>Bacillati</taxon>
        <taxon>Cyanobacteriota</taxon>
        <taxon>Cyanophyceae</taxon>
        <taxon>Leptolyngbyales</taxon>
        <taxon>Leptolyngbyaceae</taxon>
        <taxon>Stenomitos</taxon>
    </lineage>
</organism>
<evidence type="ECO:0000313" key="2">
    <source>
        <dbReference type="Proteomes" id="UP000239576"/>
    </source>
</evidence>
<reference evidence="2" key="1">
    <citation type="submission" date="2018-02" db="EMBL/GenBank/DDBJ databases">
        <authorList>
            <person name="Moore K."/>
            <person name="Momper L."/>
        </authorList>
    </citation>
    <scope>NUCLEOTIDE SEQUENCE [LARGE SCALE GENOMIC DNA]</scope>
    <source>
        <strain evidence="2">ULC18</strain>
    </source>
</reference>
<keyword evidence="2" id="KW-1185">Reference proteome</keyword>
<gene>
    <name evidence="1" type="ORF">C7B82_28680</name>
</gene>
<accession>A0A2T1DU69</accession>
<reference evidence="1 2" key="2">
    <citation type="submission" date="2018-03" db="EMBL/GenBank/DDBJ databases">
        <title>The ancient ancestry and fast evolution of plastids.</title>
        <authorList>
            <person name="Moore K.R."/>
            <person name="Magnabosco C."/>
            <person name="Momper L."/>
            <person name="Gold D.A."/>
            <person name="Bosak T."/>
            <person name="Fournier G.P."/>
        </authorList>
    </citation>
    <scope>NUCLEOTIDE SEQUENCE [LARGE SCALE GENOMIC DNA]</scope>
    <source>
        <strain evidence="1 2">ULC18</strain>
    </source>
</reference>
<evidence type="ECO:0000313" key="1">
    <source>
        <dbReference type="EMBL" id="PSB24037.1"/>
    </source>
</evidence>
<protein>
    <submittedName>
        <fullName evidence="1">Uncharacterized protein</fullName>
    </submittedName>
</protein>
<sequence>MNEPTESKALTPLQQAEFAARRFAALQHRGYSAWSVTLRTTYGVRSLFKDLTSQLAQALAVEQTDEPIRESIHVTPESGFIQFTAEEAYLIAQSLPSDVPVSE</sequence>
<proteinExistence type="predicted"/>
<dbReference type="EMBL" id="PVWK01000155">
    <property type="protein sequence ID" value="PSB24037.1"/>
    <property type="molecule type" value="Genomic_DNA"/>
</dbReference>